<proteinExistence type="predicted"/>
<evidence type="ECO:0000313" key="2">
    <source>
        <dbReference type="EMBL" id="KAF0650750.1"/>
    </source>
</evidence>
<reference evidence="2 3" key="1">
    <citation type="submission" date="2013-05" db="EMBL/GenBank/DDBJ databases">
        <title>Genome Sequence of Streptomyces fradiae.</title>
        <authorList>
            <person name="Kirby R."/>
        </authorList>
    </citation>
    <scope>NUCLEOTIDE SEQUENCE [LARGE SCALE GENOMIC DNA]</scope>
    <source>
        <strain evidence="2 3">ATCC 10745</strain>
    </source>
</reference>
<evidence type="ECO:0000313" key="3">
    <source>
        <dbReference type="Proteomes" id="UP000731519"/>
    </source>
</evidence>
<protein>
    <recommendedName>
        <fullName evidence="4">Secreted protein</fullName>
    </recommendedName>
</protein>
<comment type="caution">
    <text evidence="2">The sequence shown here is derived from an EMBL/GenBank/DDBJ whole genome shotgun (WGS) entry which is preliminary data.</text>
</comment>
<gene>
    <name evidence="2" type="ORF">K701_07065</name>
</gene>
<evidence type="ECO:0008006" key="4">
    <source>
        <dbReference type="Google" id="ProtNLM"/>
    </source>
</evidence>
<name>A0ABQ6XZC0_STRFR</name>
<accession>A0ABQ6XZC0</accession>
<organism evidence="2 3">
    <name type="scientific">Streptomyces fradiae ATCC 10745 = DSM 40063</name>
    <dbReference type="NCBI Taxonomy" id="1319510"/>
    <lineage>
        <taxon>Bacteria</taxon>
        <taxon>Bacillati</taxon>
        <taxon>Actinomycetota</taxon>
        <taxon>Actinomycetes</taxon>
        <taxon>Kitasatosporales</taxon>
        <taxon>Streptomycetaceae</taxon>
        <taxon>Streptomyces</taxon>
    </lineage>
</organism>
<keyword evidence="3" id="KW-1185">Reference proteome</keyword>
<sequence>MKAAMTSAYRVMTAWMAVTSVSKSSTNWLMETFMTDVSRTIRNWAVPRTARARQCFTRPPHRIGPERRWAARAAAGAGPPLRPAHPTRAARASPATGEGPRR</sequence>
<evidence type="ECO:0000256" key="1">
    <source>
        <dbReference type="SAM" id="MobiDB-lite"/>
    </source>
</evidence>
<dbReference type="EMBL" id="ASYR01000007">
    <property type="protein sequence ID" value="KAF0650750.1"/>
    <property type="molecule type" value="Genomic_DNA"/>
</dbReference>
<dbReference type="Proteomes" id="UP000731519">
    <property type="component" value="Unassembled WGS sequence"/>
</dbReference>
<feature type="region of interest" description="Disordered" evidence="1">
    <location>
        <begin position="58"/>
        <end position="102"/>
    </location>
</feature>